<protein>
    <submittedName>
        <fullName evidence="2">Uncharacterized protein</fullName>
    </submittedName>
</protein>
<keyword evidence="1" id="KW-1133">Transmembrane helix</keyword>
<organism evidence="2 3">
    <name type="scientific">Leptotrichia hofstadii F0254</name>
    <dbReference type="NCBI Taxonomy" id="634994"/>
    <lineage>
        <taxon>Bacteria</taxon>
        <taxon>Fusobacteriati</taxon>
        <taxon>Fusobacteriota</taxon>
        <taxon>Fusobacteriia</taxon>
        <taxon>Fusobacteriales</taxon>
        <taxon>Leptotrichiaceae</taxon>
        <taxon>Leptotrichia</taxon>
    </lineage>
</organism>
<dbReference type="Proteomes" id="UP000006233">
    <property type="component" value="Unassembled WGS sequence"/>
</dbReference>
<evidence type="ECO:0000313" key="3">
    <source>
        <dbReference type="Proteomes" id="UP000006233"/>
    </source>
</evidence>
<evidence type="ECO:0000313" key="2">
    <source>
        <dbReference type="EMBL" id="EEX73616.1"/>
    </source>
</evidence>
<feature type="transmembrane region" description="Helical" evidence="1">
    <location>
        <begin position="52"/>
        <end position="70"/>
    </location>
</feature>
<keyword evidence="1" id="KW-0812">Transmembrane</keyword>
<dbReference type="HOGENOM" id="CLU_2650044_0_0_0"/>
<proteinExistence type="predicted"/>
<sequence>MISKTMLEIATYYIINVTVGYAVILYIHFVFYISSVKRVTYLEYKWRYKRMFIDWAIILSLYVAIIINILKTYDII</sequence>
<name>C9N0C9_9FUSO</name>
<reference evidence="2 3" key="1">
    <citation type="submission" date="2009-09" db="EMBL/GenBank/DDBJ databases">
        <authorList>
            <person name="Weinstock G."/>
            <person name="Sodergren E."/>
            <person name="Clifton S."/>
            <person name="Fulton L."/>
            <person name="Fulton B."/>
            <person name="Courtney L."/>
            <person name="Fronick C."/>
            <person name="Harrison M."/>
            <person name="Strong C."/>
            <person name="Farmer C."/>
            <person name="Delahaunty K."/>
            <person name="Markovic C."/>
            <person name="Hall O."/>
            <person name="Minx P."/>
            <person name="Tomlinson C."/>
            <person name="Mitreva M."/>
            <person name="Nelson J."/>
            <person name="Hou S."/>
            <person name="Wollam A."/>
            <person name="Pepin K.H."/>
            <person name="Johnson M."/>
            <person name="Bhonagiri V."/>
            <person name="Nash W.E."/>
            <person name="Warren W."/>
            <person name="Chinwalla A."/>
            <person name="Mardis E.R."/>
            <person name="Wilson R.K."/>
        </authorList>
    </citation>
    <scope>NUCLEOTIDE SEQUENCE [LARGE SCALE GENOMIC DNA]</scope>
    <source>
        <strain evidence="2 3">F0254</strain>
    </source>
</reference>
<dbReference type="AlphaFoldDB" id="C9N0C9"/>
<gene>
    <name evidence="2" type="ORF">GCWU000323_02285</name>
</gene>
<dbReference type="STRING" id="634994.GCWU000323_02285"/>
<feature type="transmembrane region" description="Helical" evidence="1">
    <location>
        <begin position="12"/>
        <end position="32"/>
    </location>
</feature>
<keyword evidence="1" id="KW-0472">Membrane</keyword>
<accession>C9N0C9</accession>
<comment type="caution">
    <text evidence="2">The sequence shown here is derived from an EMBL/GenBank/DDBJ whole genome shotgun (WGS) entry which is preliminary data.</text>
</comment>
<dbReference type="EMBL" id="ACVB02000026">
    <property type="protein sequence ID" value="EEX73616.1"/>
    <property type="molecule type" value="Genomic_DNA"/>
</dbReference>
<evidence type="ECO:0000256" key="1">
    <source>
        <dbReference type="SAM" id="Phobius"/>
    </source>
</evidence>